<dbReference type="PANTHER" id="PTHR43045:SF1">
    <property type="entry name" value="SHIKIMATE TRANSPORTER"/>
    <property type="match status" value="1"/>
</dbReference>
<keyword evidence="5 8" id="KW-1133">Transmembrane helix</keyword>
<proteinExistence type="predicted"/>
<evidence type="ECO:0000256" key="6">
    <source>
        <dbReference type="ARBA" id="ARBA00023136"/>
    </source>
</evidence>
<dbReference type="InterPro" id="IPR036259">
    <property type="entry name" value="MFS_trans_sf"/>
</dbReference>
<dbReference type="PROSITE" id="PS50850">
    <property type="entry name" value="MFS"/>
    <property type="match status" value="1"/>
</dbReference>
<feature type="transmembrane region" description="Helical" evidence="8">
    <location>
        <begin position="370"/>
        <end position="391"/>
    </location>
</feature>
<feature type="transmembrane region" description="Helical" evidence="8">
    <location>
        <begin position="88"/>
        <end position="109"/>
    </location>
</feature>
<dbReference type="GO" id="GO:0022857">
    <property type="term" value="F:transmembrane transporter activity"/>
    <property type="evidence" value="ECO:0007669"/>
    <property type="project" value="InterPro"/>
</dbReference>
<accession>A0A918UVK1</accession>
<feature type="region of interest" description="Disordered" evidence="7">
    <location>
        <begin position="432"/>
        <end position="455"/>
    </location>
</feature>
<feature type="transmembrane region" description="Helical" evidence="8">
    <location>
        <begin position="276"/>
        <end position="295"/>
    </location>
</feature>
<feature type="transmembrane region" description="Helical" evidence="8">
    <location>
        <begin position="333"/>
        <end position="358"/>
    </location>
</feature>
<feature type="compositionally biased region" description="Basic and acidic residues" evidence="7">
    <location>
        <begin position="437"/>
        <end position="455"/>
    </location>
</feature>
<dbReference type="GO" id="GO:0005886">
    <property type="term" value="C:plasma membrane"/>
    <property type="evidence" value="ECO:0007669"/>
    <property type="project" value="UniProtKB-SubCell"/>
</dbReference>
<keyword evidence="2" id="KW-0813">Transport</keyword>
<evidence type="ECO:0000256" key="3">
    <source>
        <dbReference type="ARBA" id="ARBA00022475"/>
    </source>
</evidence>
<name>A0A918UVK1_9ACTN</name>
<evidence type="ECO:0000256" key="4">
    <source>
        <dbReference type="ARBA" id="ARBA00022692"/>
    </source>
</evidence>
<feature type="domain" description="Major facilitator superfamily (MFS) profile" evidence="9">
    <location>
        <begin position="15"/>
        <end position="423"/>
    </location>
</feature>
<dbReference type="PANTHER" id="PTHR43045">
    <property type="entry name" value="SHIKIMATE TRANSPORTER"/>
    <property type="match status" value="1"/>
</dbReference>
<feature type="transmembrane region" description="Helical" evidence="8">
    <location>
        <begin position="153"/>
        <end position="177"/>
    </location>
</feature>
<feature type="transmembrane region" description="Helical" evidence="8">
    <location>
        <begin position="307"/>
        <end position="327"/>
    </location>
</feature>
<dbReference type="Gene3D" id="1.20.1250.20">
    <property type="entry name" value="MFS general substrate transporter like domains"/>
    <property type="match status" value="1"/>
</dbReference>
<dbReference type="InterPro" id="IPR011701">
    <property type="entry name" value="MFS"/>
</dbReference>
<dbReference type="InterPro" id="IPR020846">
    <property type="entry name" value="MFS_dom"/>
</dbReference>
<evidence type="ECO:0000259" key="9">
    <source>
        <dbReference type="PROSITE" id="PS50850"/>
    </source>
</evidence>
<feature type="transmembrane region" description="Helical" evidence="8">
    <location>
        <begin position="189"/>
        <end position="210"/>
    </location>
</feature>
<keyword evidence="11" id="KW-1185">Reference proteome</keyword>
<feature type="transmembrane region" description="Helical" evidence="8">
    <location>
        <begin position="52"/>
        <end position="76"/>
    </location>
</feature>
<comment type="caution">
    <text evidence="10">The sequence shown here is derived from an EMBL/GenBank/DDBJ whole genome shotgun (WGS) entry which is preliminary data.</text>
</comment>
<feature type="transmembrane region" description="Helical" evidence="8">
    <location>
        <begin position="397"/>
        <end position="419"/>
    </location>
</feature>
<dbReference type="SUPFAM" id="SSF103473">
    <property type="entry name" value="MFS general substrate transporter"/>
    <property type="match status" value="1"/>
</dbReference>
<keyword evidence="3" id="KW-1003">Cell membrane</keyword>
<evidence type="ECO:0000313" key="10">
    <source>
        <dbReference type="EMBL" id="GGZ36236.1"/>
    </source>
</evidence>
<dbReference type="AlphaFoldDB" id="A0A918UVK1"/>
<evidence type="ECO:0000256" key="1">
    <source>
        <dbReference type="ARBA" id="ARBA00004651"/>
    </source>
</evidence>
<comment type="subcellular location">
    <subcellularLocation>
        <location evidence="1">Cell membrane</location>
        <topology evidence="1">Multi-pass membrane protein</topology>
    </subcellularLocation>
</comment>
<feature type="transmembrane region" description="Helical" evidence="8">
    <location>
        <begin position="30"/>
        <end position="46"/>
    </location>
</feature>
<evidence type="ECO:0000256" key="2">
    <source>
        <dbReference type="ARBA" id="ARBA00022448"/>
    </source>
</evidence>
<reference evidence="10" key="1">
    <citation type="journal article" date="2014" name="Int. J. Syst. Evol. Microbiol.">
        <title>Complete genome sequence of Corynebacterium casei LMG S-19264T (=DSM 44701T), isolated from a smear-ripened cheese.</title>
        <authorList>
            <consortium name="US DOE Joint Genome Institute (JGI-PGF)"/>
            <person name="Walter F."/>
            <person name="Albersmeier A."/>
            <person name="Kalinowski J."/>
            <person name="Ruckert C."/>
        </authorList>
    </citation>
    <scope>NUCLEOTIDE SEQUENCE</scope>
    <source>
        <strain evidence="10">JCM 4988</strain>
    </source>
</reference>
<protein>
    <submittedName>
        <fullName evidence="10">MFS transporter</fullName>
    </submittedName>
</protein>
<keyword evidence="6 8" id="KW-0472">Membrane</keyword>
<evidence type="ECO:0000256" key="7">
    <source>
        <dbReference type="SAM" id="MobiDB-lite"/>
    </source>
</evidence>
<organism evidence="10 11">
    <name type="scientific">Streptomyces inusitatus</name>
    <dbReference type="NCBI Taxonomy" id="68221"/>
    <lineage>
        <taxon>Bacteria</taxon>
        <taxon>Bacillati</taxon>
        <taxon>Actinomycetota</taxon>
        <taxon>Actinomycetes</taxon>
        <taxon>Kitasatosporales</taxon>
        <taxon>Streptomycetaceae</taxon>
        <taxon>Streptomyces</taxon>
    </lineage>
</organism>
<feature type="transmembrane region" description="Helical" evidence="8">
    <location>
        <begin position="241"/>
        <end position="264"/>
    </location>
</feature>
<reference evidence="10" key="2">
    <citation type="submission" date="2020-09" db="EMBL/GenBank/DDBJ databases">
        <authorList>
            <person name="Sun Q."/>
            <person name="Ohkuma M."/>
        </authorList>
    </citation>
    <scope>NUCLEOTIDE SEQUENCE</scope>
    <source>
        <strain evidence="10">JCM 4988</strain>
    </source>
</reference>
<sequence length="455" mass="47644">MTTAVTSKPRSVRRVLIASTVGTAIEWYDFYLYATASALVFGPLFFPGSSTAGGVLASFATYAAGFVARPLGGLLFGHFGDRVGRKSMMVWTLLIMGIATFGIGLLPTYETAGVLAPVLLVTLRVAQGIGIGGEWGSAVLLSTEHGPPGRRGFLSSWPAMGFAVALFGSNLTFVLISKLPEEDFLTWGWRLPFLASSVLVGIGIWVRLGIEETPEFVRGRAESRPARVPVLMVLRRWPRRVVIGILASLGTGSVIAMFTVFLVAHAAKAGPEARSTVLTGLMIAALGECVTLPVFGALSDRFGRRRVMIFGYAVAVAAMIPAGAWLASGDLTLVALVFIPALTIAHGAIYGGLAAFLVDLFPTMVRFSAIAVTYQVGVTISSFLPLVAVAITGGSSALLPVVALFAVVQLAAAIAVACAPDSRADTDLPVDLAADPAGERRPVGRAVHGEVGDDR</sequence>
<dbReference type="Proteomes" id="UP000630936">
    <property type="component" value="Unassembled WGS sequence"/>
</dbReference>
<evidence type="ECO:0000256" key="5">
    <source>
        <dbReference type="ARBA" id="ARBA00022989"/>
    </source>
</evidence>
<keyword evidence="4 8" id="KW-0812">Transmembrane</keyword>
<dbReference type="CDD" id="cd17369">
    <property type="entry name" value="MFS_ShiA_like"/>
    <property type="match status" value="1"/>
</dbReference>
<dbReference type="Pfam" id="PF07690">
    <property type="entry name" value="MFS_1"/>
    <property type="match status" value="1"/>
</dbReference>
<feature type="transmembrane region" description="Helical" evidence="8">
    <location>
        <begin position="115"/>
        <end position="141"/>
    </location>
</feature>
<gene>
    <name evidence="10" type="ORF">GCM10010387_32840</name>
</gene>
<evidence type="ECO:0000313" key="11">
    <source>
        <dbReference type="Proteomes" id="UP000630936"/>
    </source>
</evidence>
<evidence type="ECO:0000256" key="8">
    <source>
        <dbReference type="SAM" id="Phobius"/>
    </source>
</evidence>
<dbReference type="RefSeq" id="WP_190123845.1">
    <property type="nucleotide sequence ID" value="NZ_BMWG01000009.1"/>
</dbReference>
<dbReference type="EMBL" id="BMWG01000009">
    <property type="protein sequence ID" value="GGZ36236.1"/>
    <property type="molecule type" value="Genomic_DNA"/>
</dbReference>